<dbReference type="KEGG" id="nmv:NITMOv2_3601"/>
<dbReference type="AlphaFoldDB" id="A0A0K2GGB5"/>
<dbReference type="OrthoDB" id="9780922at2"/>
<reference evidence="1 2" key="1">
    <citation type="journal article" date="2015" name="Proc. Natl. Acad. Sci. U.S.A.">
        <title>Expanded metabolic versatility of ubiquitous nitrite-oxidizing bacteria from the genus Nitrospira.</title>
        <authorList>
            <person name="Koch H."/>
            <person name="Lucker S."/>
            <person name="Albertsen M."/>
            <person name="Kitzinger K."/>
            <person name="Herbold C."/>
            <person name="Spieck E."/>
            <person name="Nielsen P.H."/>
            <person name="Wagner M."/>
            <person name="Daims H."/>
        </authorList>
    </citation>
    <scope>NUCLEOTIDE SEQUENCE [LARGE SCALE GENOMIC DNA]</scope>
    <source>
        <strain evidence="1 2">NSP M-1</strain>
    </source>
</reference>
<keyword evidence="2" id="KW-1185">Reference proteome</keyword>
<dbReference type="PATRIC" id="fig|42253.5.peg.3552"/>
<dbReference type="STRING" id="42253.NITMOv2_3601"/>
<sequence>MARWRPRRTLKLHAHLREGHGVPALSLKRRPDKILSRQLEDRWTALHRHCADQSSHVRLGRLIHRLAHDDPGVRESALAELELATHLIRAGVRVTFLPESQARTADLECHLGRDRLFVEVTAMVGSAERRRLPLRGIIKDDDQGAEEDRGVILIHRVLARIQQKAKQLSDYCDPVLLHISIPRADLRSGTTGRREEIWLDLKALSGAVTVLLTRLRHLSAVLISLWDVHPLPSKAGTRLANVDVIERSKQERAQPRVRMLVRNPAAAAVLNERQQDTLRSLL</sequence>
<accession>A0A0K2GGB5</accession>
<proteinExistence type="predicted"/>
<protein>
    <submittedName>
        <fullName evidence="1">Uncharacterized protein</fullName>
    </submittedName>
</protein>
<evidence type="ECO:0000313" key="2">
    <source>
        <dbReference type="Proteomes" id="UP000069205"/>
    </source>
</evidence>
<organism evidence="1 2">
    <name type="scientific">Nitrospira moscoviensis</name>
    <dbReference type="NCBI Taxonomy" id="42253"/>
    <lineage>
        <taxon>Bacteria</taxon>
        <taxon>Pseudomonadati</taxon>
        <taxon>Nitrospirota</taxon>
        <taxon>Nitrospiria</taxon>
        <taxon>Nitrospirales</taxon>
        <taxon>Nitrospiraceae</taxon>
        <taxon>Nitrospira</taxon>
    </lineage>
</organism>
<gene>
    <name evidence="1" type="ORF">NITMOv2_3601</name>
</gene>
<evidence type="ECO:0000313" key="1">
    <source>
        <dbReference type="EMBL" id="ALA59993.1"/>
    </source>
</evidence>
<name>A0A0K2GGB5_NITMO</name>
<dbReference type="Proteomes" id="UP000069205">
    <property type="component" value="Chromosome"/>
</dbReference>
<dbReference type="RefSeq" id="WP_053380917.1">
    <property type="nucleotide sequence ID" value="NZ_CP011801.1"/>
</dbReference>
<dbReference type="EMBL" id="CP011801">
    <property type="protein sequence ID" value="ALA59993.1"/>
    <property type="molecule type" value="Genomic_DNA"/>
</dbReference>